<keyword evidence="8" id="KW-1133">Transmembrane helix</keyword>
<feature type="binding site" description="axial binding residue" evidence="6">
    <location>
        <position position="451"/>
    </location>
    <ligand>
        <name>heme</name>
        <dbReference type="ChEBI" id="CHEBI:30413"/>
    </ligand>
    <ligandPart>
        <name>Fe</name>
        <dbReference type="ChEBI" id="CHEBI:18248"/>
    </ligandPart>
</feature>
<keyword evidence="5 6" id="KW-0408">Iron</keyword>
<dbReference type="InterPro" id="IPR036396">
    <property type="entry name" value="Cyt_P450_sf"/>
</dbReference>
<dbReference type="CDD" id="cd00302">
    <property type="entry name" value="cytochrome_P450"/>
    <property type="match status" value="1"/>
</dbReference>
<dbReference type="AlphaFoldDB" id="A0A8H6TLJ7"/>
<keyword evidence="7" id="KW-0560">Oxidoreductase</keyword>
<dbReference type="OrthoDB" id="1055148at2759"/>
<dbReference type="PANTHER" id="PTHR24304">
    <property type="entry name" value="CYTOCHROME P450 FAMILY 7"/>
    <property type="match status" value="1"/>
</dbReference>
<dbReference type="GO" id="GO:0005506">
    <property type="term" value="F:iron ion binding"/>
    <property type="evidence" value="ECO:0007669"/>
    <property type="project" value="InterPro"/>
</dbReference>
<evidence type="ECO:0000256" key="7">
    <source>
        <dbReference type="RuleBase" id="RU000461"/>
    </source>
</evidence>
<proteinExistence type="inferred from homology"/>
<evidence type="ECO:0000256" key="4">
    <source>
        <dbReference type="ARBA" id="ARBA00022723"/>
    </source>
</evidence>
<dbReference type="SUPFAM" id="SSF48264">
    <property type="entry name" value="Cytochrome P450"/>
    <property type="match status" value="1"/>
</dbReference>
<feature type="transmembrane region" description="Helical" evidence="8">
    <location>
        <begin position="12"/>
        <end position="40"/>
    </location>
</feature>
<dbReference type="InterPro" id="IPR017972">
    <property type="entry name" value="Cyt_P450_CS"/>
</dbReference>
<evidence type="ECO:0008006" key="11">
    <source>
        <dbReference type="Google" id="ProtNLM"/>
    </source>
</evidence>
<evidence type="ECO:0000256" key="3">
    <source>
        <dbReference type="ARBA" id="ARBA00022617"/>
    </source>
</evidence>
<dbReference type="Gene3D" id="1.10.630.10">
    <property type="entry name" value="Cytochrome P450"/>
    <property type="match status" value="1"/>
</dbReference>
<keyword evidence="8" id="KW-0472">Membrane</keyword>
<dbReference type="GO" id="GO:0016705">
    <property type="term" value="F:oxidoreductase activity, acting on paired donors, with incorporation or reduction of molecular oxygen"/>
    <property type="evidence" value="ECO:0007669"/>
    <property type="project" value="InterPro"/>
</dbReference>
<dbReference type="GO" id="GO:0020037">
    <property type="term" value="F:heme binding"/>
    <property type="evidence" value="ECO:0007669"/>
    <property type="project" value="InterPro"/>
</dbReference>
<dbReference type="PANTHER" id="PTHR24304:SF2">
    <property type="entry name" value="24-HYDROXYCHOLESTEROL 7-ALPHA-HYDROXYLASE"/>
    <property type="match status" value="1"/>
</dbReference>
<dbReference type="PRINTS" id="PR00385">
    <property type="entry name" value="P450"/>
</dbReference>
<evidence type="ECO:0000256" key="1">
    <source>
        <dbReference type="ARBA" id="ARBA00001971"/>
    </source>
</evidence>
<name>A0A8H6TLJ7_MYCCL</name>
<dbReference type="PRINTS" id="PR00465">
    <property type="entry name" value="EP450IV"/>
</dbReference>
<protein>
    <recommendedName>
        <fullName evidence="11">Cytochrome P450</fullName>
    </recommendedName>
</protein>
<dbReference type="InterPro" id="IPR050529">
    <property type="entry name" value="CYP450_sterol_14alpha_dmase"/>
</dbReference>
<gene>
    <name evidence="9" type="ORF">HMN09_00224900</name>
</gene>
<dbReference type="Proteomes" id="UP000613580">
    <property type="component" value="Unassembled WGS sequence"/>
</dbReference>
<keyword evidence="4 6" id="KW-0479">Metal-binding</keyword>
<accession>A0A8H6TLJ7</accession>
<reference evidence="9" key="1">
    <citation type="submission" date="2020-05" db="EMBL/GenBank/DDBJ databases">
        <title>Mycena genomes resolve the evolution of fungal bioluminescence.</title>
        <authorList>
            <person name="Tsai I.J."/>
        </authorList>
    </citation>
    <scope>NUCLEOTIDE SEQUENCE</scope>
    <source>
        <strain evidence="9">110903Hualien_Pintung</strain>
    </source>
</reference>
<evidence type="ECO:0000256" key="8">
    <source>
        <dbReference type="SAM" id="Phobius"/>
    </source>
</evidence>
<comment type="caution">
    <text evidence="9">The sequence shown here is derived from an EMBL/GenBank/DDBJ whole genome shotgun (WGS) entry which is preliminary data.</text>
</comment>
<evidence type="ECO:0000256" key="5">
    <source>
        <dbReference type="ARBA" id="ARBA00023004"/>
    </source>
</evidence>
<dbReference type="EMBL" id="JACAZE010000003">
    <property type="protein sequence ID" value="KAF7318892.1"/>
    <property type="molecule type" value="Genomic_DNA"/>
</dbReference>
<keyword evidence="8" id="KW-0812">Transmembrane</keyword>
<dbReference type="PROSITE" id="PS00086">
    <property type="entry name" value="CYTOCHROME_P450"/>
    <property type="match status" value="1"/>
</dbReference>
<keyword evidence="7" id="KW-0503">Monooxygenase</keyword>
<sequence length="509" mass="56428">MPYSIGLYQAACAFLSAGFAVQAVVAAMVLLAIVVALPFVASQDGTDVDSDEDEDTPPTLPGCLPWLLWDIAPFFRRRYDFLNRGFRLTRAAVWQFKLMNNTVIVLSGASARRAFFYAKGFDLTEGFKMLSGALPMVRGVTSDGLHTKRIATIHKRLAAVQRNAPLTDLIPQILDDARRMLETYEHAGSFDPFEAIYSASRFLIFQTTVRSLSSTELASSPERVARLKTLYDRLDASTTPASVLMPWLPTPALLRKLWATKEIYEMVVDAIQQRERDGEVKNDTLQMLLDSGDERLTVVGFVMGLLIAGARATGTTAAWIVLFLGGHTDWQARARAEIESLLPDTTSSSSLSDALAEIPVATWESSTPVLDAIIRETLRVAQPHTAMRRNLGPDTYIDGKRIPSGAFVLYPFSDVHLDPAIYPDPWRWDPARPHSTKDLGYVGWGVGKTTCLGTRLAKIELKLVLALFLLAFDFSVQQPLPVPNWNDMLLCRPATKCTVAYTKRTQRAL</sequence>
<evidence type="ECO:0000313" key="9">
    <source>
        <dbReference type="EMBL" id="KAF7318892.1"/>
    </source>
</evidence>
<dbReference type="Pfam" id="PF00067">
    <property type="entry name" value="p450"/>
    <property type="match status" value="1"/>
</dbReference>
<keyword evidence="3 6" id="KW-0349">Heme</keyword>
<dbReference type="InterPro" id="IPR002403">
    <property type="entry name" value="Cyt_P450_E_grp-IV"/>
</dbReference>
<dbReference type="InterPro" id="IPR001128">
    <property type="entry name" value="Cyt_P450"/>
</dbReference>
<evidence type="ECO:0000256" key="2">
    <source>
        <dbReference type="ARBA" id="ARBA00010617"/>
    </source>
</evidence>
<evidence type="ECO:0000313" key="10">
    <source>
        <dbReference type="Proteomes" id="UP000613580"/>
    </source>
</evidence>
<comment type="similarity">
    <text evidence="2 7">Belongs to the cytochrome P450 family.</text>
</comment>
<dbReference type="GO" id="GO:0004497">
    <property type="term" value="F:monooxygenase activity"/>
    <property type="evidence" value="ECO:0007669"/>
    <property type="project" value="UniProtKB-KW"/>
</dbReference>
<evidence type="ECO:0000256" key="6">
    <source>
        <dbReference type="PIRSR" id="PIRSR602403-1"/>
    </source>
</evidence>
<keyword evidence="10" id="KW-1185">Reference proteome</keyword>
<comment type="cofactor">
    <cofactor evidence="1 6">
        <name>heme</name>
        <dbReference type="ChEBI" id="CHEBI:30413"/>
    </cofactor>
</comment>
<organism evidence="9 10">
    <name type="scientific">Mycena chlorophos</name>
    <name type="common">Agaric fungus</name>
    <name type="synonym">Agaricus chlorophos</name>
    <dbReference type="NCBI Taxonomy" id="658473"/>
    <lineage>
        <taxon>Eukaryota</taxon>
        <taxon>Fungi</taxon>
        <taxon>Dikarya</taxon>
        <taxon>Basidiomycota</taxon>
        <taxon>Agaricomycotina</taxon>
        <taxon>Agaricomycetes</taxon>
        <taxon>Agaricomycetidae</taxon>
        <taxon>Agaricales</taxon>
        <taxon>Marasmiineae</taxon>
        <taxon>Mycenaceae</taxon>
        <taxon>Mycena</taxon>
    </lineage>
</organism>